<feature type="compositionally biased region" description="Acidic residues" evidence="9">
    <location>
        <begin position="917"/>
        <end position="936"/>
    </location>
</feature>
<dbReference type="Pfam" id="PF23869">
    <property type="entry name" value="Beta-prop_WDR75_1st"/>
    <property type="match status" value="1"/>
</dbReference>
<dbReference type="STRING" id="77044.A0A1S7UQ16"/>
<dbReference type="GO" id="GO:2000234">
    <property type="term" value="P:positive regulation of rRNA processing"/>
    <property type="evidence" value="ECO:0007669"/>
    <property type="project" value="TreeGrafter"/>
</dbReference>
<dbReference type="AlphaFoldDB" id="A0A1S7UQ16"/>
<dbReference type="PROSITE" id="PS50294">
    <property type="entry name" value="WD_REPEATS_REGION"/>
    <property type="match status" value="1"/>
</dbReference>
<keyword evidence="6" id="KW-0804">Transcription</keyword>
<evidence type="ECO:0000256" key="3">
    <source>
        <dbReference type="ARBA" id="ARBA00022552"/>
    </source>
</evidence>
<evidence type="ECO:0000256" key="8">
    <source>
        <dbReference type="PROSITE-ProRule" id="PRU00221"/>
    </source>
</evidence>
<dbReference type="EMBL" id="DF977452">
    <property type="protein sequence ID" value="GAP84310.1"/>
    <property type="molecule type" value="Genomic_DNA"/>
</dbReference>
<dbReference type="PANTHER" id="PTHR44215:SF1">
    <property type="entry name" value="WD REPEAT-CONTAINING PROTEIN 75"/>
    <property type="match status" value="1"/>
</dbReference>
<dbReference type="SUPFAM" id="SSF82171">
    <property type="entry name" value="DPP6 N-terminal domain-like"/>
    <property type="match status" value="1"/>
</dbReference>
<dbReference type="GO" id="GO:0032040">
    <property type="term" value="C:small-subunit processome"/>
    <property type="evidence" value="ECO:0007669"/>
    <property type="project" value="InterPro"/>
</dbReference>
<keyword evidence="12" id="KW-1185">Reference proteome</keyword>
<dbReference type="InterPro" id="IPR001680">
    <property type="entry name" value="WD40_rpt"/>
</dbReference>
<comment type="subcellular location">
    <subcellularLocation>
        <location evidence="1">Nucleus</location>
        <location evidence="1">Nucleolus</location>
    </subcellularLocation>
</comment>
<keyword evidence="5" id="KW-0677">Repeat</keyword>
<sequence length="987" mass="108739">MAPETTAEAIANKRKRELDEHAKRKRRKQDRAHAKASVATGQQLGSELVIRANNSEDDPDHENGMALDIVEPNHPVAKQEKSKRRPTPRNGGVTKDDACRWRVSKPMGGRMLNIDPILTDDDKHLILTYNTSLQVYSAPESLLLRKIQLPFTRLGDRRDHIAAVCLSTTSPNLIWVASYGGAIWLIDWTVGSGSKAHVTLHCDRLHDMFVEPAKIGGVVRDVLYVSARRDQACHIIAYDIRDLEIVGSKVIFSHASAIANLRAAHLGHTFTACTERDIIVGYRDHDNSPTVADLAYEVITLDASDEITCLDIRVTGRVHLNRRSQREASDAPVIDIVVGCARGAVFVYSDLIPQIQLLNTNAHQKRHHILQPRKYHWHRKAVHAVKWSRDGNYILSGGSESTLVLWQLDTQKMDFLPHLSAAIENIVVSKRGSAYVLHLDDNSAMVLSTAEMKPITYVSGIQAMLSPRPISKDDSVKRIGLHTPDRLTSIPAAISPSNPSQLLLCVGNGQRLSYSGSGPSMPLIQALDLTTMQSVSRQALTRTNPTDVNVTPRGHPITEPRITGMKYSHDGRWFVTTDEWQPPSRDINSLSGLSSERREIYLKFWSVSAENQNLELMTRIDAPHHSNQVEPVFDLAADPKSDRFATIGGDGMARLWQPTIRQRDGVLIKGKKGRHLYSWSCSHVISLYGNETTGDSDVSNECFQSSGAVAFSEDGSVLACAAAHEHGTIVQVIDTESGAIRHSLNGLIQGRVQGICILSTSIIVLSDSLMVYDLVLDELRYGVQLRQAKNSEQEDTHGPGASVMTHLATDFQASRFAIAVSRGKKGSRKVRSELAVFSPNACEPELVQSFPNPITSLVSSTASSGFLILDSAAQLWSVTESMDTKSLAFAQPLADLQLDQNPIIANEEPIHTPALQPEEDDENEGEDDVDIDMTDSTDSDTIYPAVVAPQRLTELFDTAPSFAMPPIEDIFYQVTKLFSAKAVVPAF</sequence>
<dbReference type="Proteomes" id="UP000054516">
    <property type="component" value="Unassembled WGS sequence"/>
</dbReference>
<dbReference type="InterPro" id="IPR015943">
    <property type="entry name" value="WD40/YVTN_repeat-like_dom_sf"/>
</dbReference>
<reference evidence="11" key="1">
    <citation type="submission" date="2016-03" db="EMBL/GenBank/DDBJ databases">
        <title>Draft genome sequence of Rosellinia necatrix.</title>
        <authorList>
            <person name="Kanematsu S."/>
        </authorList>
    </citation>
    <scope>NUCLEOTIDE SEQUENCE [LARGE SCALE GENOMIC DNA]</scope>
    <source>
        <strain evidence="11">W97</strain>
    </source>
</reference>
<accession>A0A1S7UQ16</accession>
<evidence type="ECO:0000256" key="6">
    <source>
        <dbReference type="ARBA" id="ARBA00023163"/>
    </source>
</evidence>
<dbReference type="OrthoDB" id="4096at2759"/>
<evidence type="ECO:0000256" key="7">
    <source>
        <dbReference type="ARBA" id="ARBA00023242"/>
    </source>
</evidence>
<dbReference type="Gene3D" id="2.130.10.10">
    <property type="entry name" value="YVTN repeat-like/Quinoprotein amine dehydrogenase"/>
    <property type="match status" value="2"/>
</dbReference>
<evidence type="ECO:0000256" key="5">
    <source>
        <dbReference type="ARBA" id="ARBA00022737"/>
    </source>
</evidence>
<dbReference type="Pfam" id="PF23769">
    <property type="entry name" value="Beta-prop_WDR75_2nd"/>
    <property type="match status" value="1"/>
</dbReference>
<dbReference type="InterPro" id="IPR053826">
    <property type="entry name" value="WDR75"/>
</dbReference>
<evidence type="ECO:0000313" key="11">
    <source>
        <dbReference type="EMBL" id="GAP84310.1"/>
    </source>
</evidence>
<gene>
    <name evidence="11" type="ORF">SAMD00023353_0701230</name>
</gene>
<organism evidence="11">
    <name type="scientific">Rosellinia necatrix</name>
    <name type="common">White root-rot fungus</name>
    <dbReference type="NCBI Taxonomy" id="77044"/>
    <lineage>
        <taxon>Eukaryota</taxon>
        <taxon>Fungi</taxon>
        <taxon>Dikarya</taxon>
        <taxon>Ascomycota</taxon>
        <taxon>Pezizomycotina</taxon>
        <taxon>Sordariomycetes</taxon>
        <taxon>Xylariomycetidae</taxon>
        <taxon>Xylariales</taxon>
        <taxon>Xylariaceae</taxon>
        <taxon>Rosellinia</taxon>
    </lineage>
</organism>
<evidence type="ECO:0000256" key="2">
    <source>
        <dbReference type="ARBA" id="ARBA00022517"/>
    </source>
</evidence>
<dbReference type="SMART" id="SM00320">
    <property type="entry name" value="WD40"/>
    <property type="match status" value="3"/>
</dbReference>
<keyword evidence="3" id="KW-0698">rRNA processing</keyword>
<feature type="domain" description="WD repeat-containing protein 75 second beta-propeller" evidence="10">
    <location>
        <begin position="595"/>
        <end position="744"/>
    </location>
</feature>
<dbReference type="OMA" id="TRIDGPH"/>
<dbReference type="PANTHER" id="PTHR44215">
    <property type="entry name" value="WD REPEAT-CONTAINING PROTEIN 75"/>
    <property type="match status" value="1"/>
</dbReference>
<dbReference type="GO" id="GO:0006364">
    <property type="term" value="P:rRNA processing"/>
    <property type="evidence" value="ECO:0007669"/>
    <property type="project" value="UniProtKB-KW"/>
</dbReference>
<dbReference type="CDD" id="cd23952">
    <property type="entry name" value="Utp17_CTD"/>
    <property type="match status" value="1"/>
</dbReference>
<dbReference type="SUPFAM" id="SSF101898">
    <property type="entry name" value="NHL repeat"/>
    <property type="match status" value="1"/>
</dbReference>
<evidence type="ECO:0000256" key="9">
    <source>
        <dbReference type="SAM" id="MobiDB-lite"/>
    </source>
</evidence>
<keyword evidence="2" id="KW-0690">Ribosome biogenesis</keyword>
<dbReference type="GO" id="GO:0045943">
    <property type="term" value="P:positive regulation of transcription by RNA polymerase I"/>
    <property type="evidence" value="ECO:0007669"/>
    <property type="project" value="InterPro"/>
</dbReference>
<dbReference type="GO" id="GO:0003723">
    <property type="term" value="F:RNA binding"/>
    <property type="evidence" value="ECO:0007669"/>
    <property type="project" value="InterPro"/>
</dbReference>
<evidence type="ECO:0000259" key="10">
    <source>
        <dbReference type="Pfam" id="PF23769"/>
    </source>
</evidence>
<evidence type="ECO:0000313" key="12">
    <source>
        <dbReference type="Proteomes" id="UP000054516"/>
    </source>
</evidence>
<dbReference type="PROSITE" id="PS50082">
    <property type="entry name" value="WD_REPEATS_2"/>
    <property type="match status" value="1"/>
</dbReference>
<keyword evidence="4 8" id="KW-0853">WD repeat</keyword>
<dbReference type="InterPro" id="IPR057644">
    <property type="entry name" value="Beta-prop_WDR75_2nd"/>
</dbReference>
<protein>
    <submittedName>
        <fullName evidence="11">Putative wd domain-containing protein</fullName>
    </submittedName>
</protein>
<evidence type="ECO:0000256" key="1">
    <source>
        <dbReference type="ARBA" id="ARBA00004604"/>
    </source>
</evidence>
<evidence type="ECO:0000256" key="4">
    <source>
        <dbReference type="ARBA" id="ARBA00022574"/>
    </source>
</evidence>
<feature type="region of interest" description="Disordered" evidence="9">
    <location>
        <begin position="910"/>
        <end position="936"/>
    </location>
</feature>
<keyword evidence="7" id="KW-0539">Nucleus</keyword>
<feature type="repeat" description="WD" evidence="8">
    <location>
        <begin position="375"/>
        <end position="416"/>
    </location>
</feature>
<feature type="region of interest" description="Disordered" evidence="9">
    <location>
        <begin position="1"/>
        <end position="96"/>
    </location>
</feature>
<name>A0A1S7UQ16_ROSNE</name>
<proteinExistence type="predicted"/>